<evidence type="ECO:0000313" key="2">
    <source>
        <dbReference type="EMBL" id="KAK7498127.1"/>
    </source>
</evidence>
<evidence type="ECO:0000313" key="3">
    <source>
        <dbReference type="Proteomes" id="UP001519460"/>
    </source>
</evidence>
<feature type="region of interest" description="Disordered" evidence="1">
    <location>
        <begin position="169"/>
        <end position="190"/>
    </location>
</feature>
<dbReference type="EMBL" id="JACVVK020000053">
    <property type="protein sequence ID" value="KAK7498127.1"/>
    <property type="molecule type" value="Genomic_DNA"/>
</dbReference>
<dbReference type="AlphaFoldDB" id="A0ABD0LFL7"/>
<proteinExistence type="predicted"/>
<comment type="caution">
    <text evidence="2">The sequence shown here is derived from an EMBL/GenBank/DDBJ whole genome shotgun (WGS) entry which is preliminary data.</text>
</comment>
<evidence type="ECO:0000256" key="1">
    <source>
        <dbReference type="SAM" id="MobiDB-lite"/>
    </source>
</evidence>
<dbReference type="Proteomes" id="UP001519460">
    <property type="component" value="Unassembled WGS sequence"/>
</dbReference>
<gene>
    <name evidence="2" type="ORF">BaRGS_00010715</name>
</gene>
<accession>A0ABD0LFL7</accession>
<protein>
    <submittedName>
        <fullName evidence="2">Uncharacterized protein</fullName>
    </submittedName>
</protein>
<keyword evidence="3" id="KW-1185">Reference proteome</keyword>
<organism evidence="2 3">
    <name type="scientific">Batillaria attramentaria</name>
    <dbReference type="NCBI Taxonomy" id="370345"/>
    <lineage>
        <taxon>Eukaryota</taxon>
        <taxon>Metazoa</taxon>
        <taxon>Spiralia</taxon>
        <taxon>Lophotrochozoa</taxon>
        <taxon>Mollusca</taxon>
        <taxon>Gastropoda</taxon>
        <taxon>Caenogastropoda</taxon>
        <taxon>Sorbeoconcha</taxon>
        <taxon>Cerithioidea</taxon>
        <taxon>Batillariidae</taxon>
        <taxon>Batillaria</taxon>
    </lineage>
</organism>
<name>A0ABD0LFL7_9CAEN</name>
<sequence length="190" mass="21414">MSVKQEKCHINRSAPVRARTTTRHYHLPGGEFLSYAEMSPQALGLSVQLTKDASGLKRLVLRAKGVNECPEYLSIRQEAEMSLVYDVQTVEIFYNQTSEQHVLLAPGRRSVLVSLPKDKRSFCVQRVQQPAESRIVRSRKLDNRPSGHCHRQSHSFYVSVIDTYTSTEKAHAVDRPHAQSTHAHAVPSPS</sequence>
<reference evidence="2 3" key="1">
    <citation type="journal article" date="2023" name="Sci. Data">
        <title>Genome assembly of the Korean intertidal mud-creeper Batillaria attramentaria.</title>
        <authorList>
            <person name="Patra A.K."/>
            <person name="Ho P.T."/>
            <person name="Jun S."/>
            <person name="Lee S.J."/>
            <person name="Kim Y."/>
            <person name="Won Y.J."/>
        </authorList>
    </citation>
    <scope>NUCLEOTIDE SEQUENCE [LARGE SCALE GENOMIC DNA]</scope>
    <source>
        <strain evidence="2">Wonlab-2016</strain>
    </source>
</reference>